<feature type="region of interest" description="Disordered" evidence="1">
    <location>
        <begin position="887"/>
        <end position="911"/>
    </location>
</feature>
<dbReference type="SUPFAM" id="SSF55486">
    <property type="entry name" value="Metalloproteases ('zincins'), catalytic domain"/>
    <property type="match status" value="1"/>
</dbReference>
<feature type="chain" id="PRO_5046157421" evidence="2">
    <location>
        <begin position="29"/>
        <end position="1523"/>
    </location>
</feature>
<dbReference type="PROSITE" id="PS50093">
    <property type="entry name" value="PKD"/>
    <property type="match status" value="2"/>
</dbReference>
<dbReference type="InterPro" id="IPR022409">
    <property type="entry name" value="PKD/Chitinase_dom"/>
</dbReference>
<dbReference type="SMART" id="SM00089">
    <property type="entry name" value="PKD"/>
    <property type="match status" value="2"/>
</dbReference>
<dbReference type="Pfam" id="PF18911">
    <property type="entry name" value="PKD_4"/>
    <property type="match status" value="2"/>
</dbReference>
<evidence type="ECO:0000256" key="1">
    <source>
        <dbReference type="SAM" id="MobiDB-lite"/>
    </source>
</evidence>
<feature type="compositionally biased region" description="Low complexity" evidence="1">
    <location>
        <begin position="324"/>
        <end position="335"/>
    </location>
</feature>
<feature type="domain" description="PKD" evidence="3">
    <location>
        <begin position="1317"/>
        <end position="1403"/>
    </location>
</feature>
<organism evidence="4 5">
    <name type="scientific">Nocardioides marmoribigeumensis</name>
    <dbReference type="NCBI Taxonomy" id="433649"/>
    <lineage>
        <taxon>Bacteria</taxon>
        <taxon>Bacillati</taxon>
        <taxon>Actinomycetota</taxon>
        <taxon>Actinomycetes</taxon>
        <taxon>Propionibacteriales</taxon>
        <taxon>Nocardioidaceae</taxon>
        <taxon>Nocardioides</taxon>
    </lineage>
</organism>
<keyword evidence="2" id="KW-0732">Signal</keyword>
<dbReference type="SUPFAM" id="SSF49299">
    <property type="entry name" value="PKD domain"/>
    <property type="match status" value="2"/>
</dbReference>
<name>A0ABU2BWH1_9ACTN</name>
<dbReference type="Pfam" id="PF20773">
    <property type="entry name" value="InhA-like_MAM"/>
    <property type="match status" value="1"/>
</dbReference>
<dbReference type="InterPro" id="IPR035986">
    <property type="entry name" value="PKD_dom_sf"/>
</dbReference>
<evidence type="ECO:0000313" key="4">
    <source>
        <dbReference type="EMBL" id="MDR7362143.1"/>
    </source>
</evidence>
<dbReference type="InterPro" id="IPR013783">
    <property type="entry name" value="Ig-like_fold"/>
</dbReference>
<gene>
    <name evidence="4" type="ORF">J2S63_001696</name>
</gene>
<dbReference type="Pfam" id="PF05547">
    <property type="entry name" value="Peptidase_M6"/>
    <property type="match status" value="1"/>
</dbReference>
<feature type="signal peptide" evidence="2">
    <location>
        <begin position="1"/>
        <end position="28"/>
    </location>
</feature>
<evidence type="ECO:0000313" key="5">
    <source>
        <dbReference type="Proteomes" id="UP001183648"/>
    </source>
</evidence>
<evidence type="ECO:0000256" key="2">
    <source>
        <dbReference type="SAM" id="SignalP"/>
    </source>
</evidence>
<comment type="caution">
    <text evidence="4">The sequence shown here is derived from an EMBL/GenBank/DDBJ whole genome shotgun (WGS) entry which is preliminary data.</text>
</comment>
<evidence type="ECO:0000259" key="3">
    <source>
        <dbReference type="PROSITE" id="PS50093"/>
    </source>
</evidence>
<dbReference type="Proteomes" id="UP001183648">
    <property type="component" value="Unassembled WGS sequence"/>
</dbReference>
<feature type="region of interest" description="Disordered" evidence="1">
    <location>
        <begin position="1090"/>
        <end position="1157"/>
    </location>
</feature>
<dbReference type="CDD" id="cd00146">
    <property type="entry name" value="PKD"/>
    <property type="match status" value="2"/>
</dbReference>
<dbReference type="PANTHER" id="PTHR41775:SF1">
    <property type="entry name" value="PEPTIDASE M6-LIKE DOMAIN-CONTAINING PROTEIN"/>
    <property type="match status" value="1"/>
</dbReference>
<keyword evidence="5" id="KW-1185">Reference proteome</keyword>
<reference evidence="4 5" key="1">
    <citation type="submission" date="2023-07" db="EMBL/GenBank/DDBJ databases">
        <title>Sequencing the genomes of 1000 actinobacteria strains.</title>
        <authorList>
            <person name="Klenk H.-P."/>
        </authorList>
    </citation>
    <scope>NUCLEOTIDE SEQUENCE [LARGE SCALE GENOMIC DNA]</scope>
    <source>
        <strain evidence="4 5">DSM 19426</strain>
    </source>
</reference>
<feature type="compositionally biased region" description="Polar residues" evidence="1">
    <location>
        <begin position="887"/>
        <end position="898"/>
    </location>
</feature>
<dbReference type="PANTHER" id="PTHR41775">
    <property type="entry name" value="SECRETED PROTEIN-RELATED"/>
    <property type="match status" value="1"/>
</dbReference>
<sequence>MNRTPHSALAALAALALALGLAAPSALAVTPSAAPSAAPASASDFLYYKDATAPACVGPVTLNVSDDPYFTRDDCGQASFTLSSDPAGAVTAKLFHGDATTAFATPDVTLSGTDGDVALDPDGTWPAGPVRVEVYDGATPAGSSTLLFNTLVAEIDPVAATKPGDAFTVTGTLSEVDIDSNLTGRTLTGVPGSFTLRVLTADGQTLKDLPVTAAGDGTFSAAVPGSATSGVAPGPADGFRTTLGLRAVDASYTDPSTGAWAADDAGAGSVDVAATPNGLVLENSFVSSVGWVKPGDGYPSRVIVRNYDPTPSGPVQVVVPAPDGTSLTGSSGPGTHPAAPSGVTWSLPSVPAASGGEPGVSTLVLSWKADTLTQDPTLVWKDLSSTASLSTGGQDTDATSHGPKVIPPDGAYDSARYGDRPFPIVPVDYLDRKHQADHSGEGLARKINSPAVPGSTYNLYQEMSLGQLYPDGDVPSSDIATKDFTYDKGFPFTSPAPAGTCRGATVGSDGAGTPLYPERIKDGFYQLPGTTDYYGDDKYGSAVVGSVSGVGALMDIDSACGPTAKLVWDAAAIADPEIDYSDFDTDKDGVVDFFMVVFAGCGGNGASQEGAAACPYSPESYDNVWPHSSSLEGTYTDPDTGLPGFTTDDQLKDLRGRPLWYTDSGRTTMTTTDKGDALKVFVRVGPYNVNPETAIDKASVISHEYGHSLGLPDFYSLGSRETYGDWTLMAEDKSQDIDAFGRQELGWVVPQVLDSDLTVTGWKDSKEDTDTIRWRKPDGTPYTLTETAGGARVQNSQMYVAKLPGRRLITESDFDTGDKASKTHAWWSGAGNDFGCTPSGGHNLDLAVPGLADLPQGTTLQLSMKSRFDIEWDFDYGFVLTTKDGGSTYTSHPSTRAGNATTTPAATNPNQNACQAKYGNGITGDSASYRKSALELQADRATGATPPAEFLADSFDVSDLVGAEDGAGALRLSYSTDPGLARPGWFIDDLKVTATLPDNSSRVLLDTDFEGEGGPEDYRVFNGGCKDATAVAKQCTQGWNYVDASSESPADHAYYLELRDRSGFDEDSKGENDRSPLGFQPGLYVSYTDESHGYGNVGTDDPPAQSPLDSQPEPGSETPDLDDAAWTAASGDSRFTDSGAGHTDNYTDPSNSEVDSRYSSVANPWRFRFGCLTFDVTRMSGTGVGPSTSDGDLTGDVTFDMGAGCGTFDYGYGDLPPAPENTAPTADAKATPTTARTGQQVAFDATGSTDAEDPSGLDYSWDFDGNGTKDSALARPKHAYGKAGTYRARLTVTDPQGLTDTDTVTITVTTTASDTAPTANATATPTRTRTGRTVTFSGQGSSDKETAASNLRYSWSFGDGGTTKDATGRTVRHSFGRPGTYTARLTVTDAKGAQDTDTVRVAVGVVDRCETASVKKSGDWRVRKTSGGNRYCTGARRTSTLVMPIAGGRLELWFGRAKGGGRSRVYVDGRLVGRLDHSRSGGLRLGYHRVFTGLGGGNHRVVVKPTGGRAWVDYDVFYARRTR</sequence>
<dbReference type="Gene3D" id="2.60.40.10">
    <property type="entry name" value="Immunoglobulins"/>
    <property type="match status" value="2"/>
</dbReference>
<accession>A0ABU2BWH1</accession>
<protein>
    <submittedName>
        <fullName evidence="4">M6 family metalloprotease-like protein</fullName>
    </submittedName>
</protein>
<dbReference type="InterPro" id="IPR000601">
    <property type="entry name" value="PKD_dom"/>
</dbReference>
<dbReference type="EMBL" id="JAVDYG010000001">
    <property type="protein sequence ID" value="MDR7362143.1"/>
    <property type="molecule type" value="Genomic_DNA"/>
</dbReference>
<feature type="compositionally biased region" description="Polar residues" evidence="1">
    <location>
        <begin position="1144"/>
        <end position="1157"/>
    </location>
</feature>
<feature type="compositionally biased region" description="Low complexity" evidence="1">
    <location>
        <begin position="899"/>
        <end position="911"/>
    </location>
</feature>
<dbReference type="RefSeq" id="WP_310301244.1">
    <property type="nucleotide sequence ID" value="NZ_BAAAPS010000008.1"/>
</dbReference>
<feature type="region of interest" description="Disordered" evidence="1">
    <location>
        <begin position="322"/>
        <end position="343"/>
    </location>
</feature>
<proteinExistence type="predicted"/>
<dbReference type="InterPro" id="IPR008757">
    <property type="entry name" value="Peptidase_M6-like_domain"/>
</dbReference>
<feature type="domain" description="PKD" evidence="3">
    <location>
        <begin position="1224"/>
        <end position="1315"/>
    </location>
</feature>